<reference evidence="2 3" key="1">
    <citation type="submission" date="2020-12" db="EMBL/GenBank/DDBJ databases">
        <title>FDA dAtabase for Regulatory Grade micrObial Sequences (FDA-ARGOS): Supporting development and validation of Infectious Disease Dx tests.</title>
        <authorList>
            <person name="Sproer C."/>
            <person name="Gronow S."/>
            <person name="Severitt S."/>
            <person name="Schroder I."/>
            <person name="Tallon L."/>
            <person name="Sadzewicz L."/>
            <person name="Zhao X."/>
            <person name="Boylan J."/>
            <person name="Ott S."/>
            <person name="Bowen H."/>
            <person name="Vavikolanu K."/>
            <person name="Mehta A."/>
            <person name="Aluvathingal J."/>
            <person name="Nadendla S."/>
            <person name="Lowell S."/>
            <person name="Myers T."/>
            <person name="Yan Y."/>
            <person name="Sichtig H."/>
        </authorList>
    </citation>
    <scope>NUCLEOTIDE SEQUENCE [LARGE SCALE GENOMIC DNA]</scope>
    <source>
        <strain evidence="2 3">FDAARGOS_989</strain>
    </source>
</reference>
<evidence type="ECO:0000256" key="1">
    <source>
        <dbReference type="SAM" id="SignalP"/>
    </source>
</evidence>
<protein>
    <submittedName>
        <fullName evidence="2">Uncharacterized protein</fullName>
    </submittedName>
</protein>
<proteinExistence type="predicted"/>
<dbReference type="KEGG" id="aob:I6H46_08190"/>
<feature type="signal peptide" evidence="1">
    <location>
        <begin position="1"/>
        <end position="32"/>
    </location>
</feature>
<keyword evidence="1" id="KW-0732">Signal</keyword>
<feature type="chain" id="PRO_5032426422" evidence="1">
    <location>
        <begin position="33"/>
        <end position="82"/>
    </location>
</feature>
<evidence type="ECO:0000313" key="3">
    <source>
        <dbReference type="Proteomes" id="UP000595871"/>
    </source>
</evidence>
<name>A0A7T7UTD1_9FIRM</name>
<dbReference type="AlphaFoldDB" id="A0A7T7UTD1"/>
<evidence type="ECO:0000313" key="2">
    <source>
        <dbReference type="EMBL" id="QQN55834.1"/>
    </source>
</evidence>
<keyword evidence="3" id="KW-1185">Reference proteome</keyword>
<accession>A0A7T7UTD1</accession>
<sequence length="82" mass="9182">MKQNSNKNITKITSGALVLLLASGGLFSNSSAKDLESTNVEKVIVDKKLDLEEKDKIKENESIQESEKMKKLKTLIKTLKKF</sequence>
<gene>
    <name evidence="2" type="ORF">I6H46_08190</name>
</gene>
<dbReference type="EMBL" id="CP067016">
    <property type="protein sequence ID" value="QQN55834.1"/>
    <property type="molecule type" value="Genomic_DNA"/>
</dbReference>
<dbReference type="RefSeq" id="WP_200225791.1">
    <property type="nucleotide sequence ID" value="NZ_CP067016.1"/>
</dbReference>
<organism evidence="2 3">
    <name type="scientific">Anaerococcus obesiensis</name>
    <dbReference type="NCBI Taxonomy" id="1287640"/>
    <lineage>
        <taxon>Bacteria</taxon>
        <taxon>Bacillati</taxon>
        <taxon>Bacillota</taxon>
        <taxon>Tissierellia</taxon>
        <taxon>Tissierellales</taxon>
        <taxon>Peptoniphilaceae</taxon>
        <taxon>Anaerococcus</taxon>
    </lineage>
</organism>
<dbReference type="Proteomes" id="UP000595871">
    <property type="component" value="Chromosome"/>
</dbReference>